<keyword evidence="2" id="KW-1185">Reference proteome</keyword>
<evidence type="ECO:0000313" key="2">
    <source>
        <dbReference type="Proteomes" id="UP000077355"/>
    </source>
</evidence>
<gene>
    <name evidence="1" type="ORF">PBAT_18495</name>
</gene>
<dbReference type="Proteomes" id="UP000077355">
    <property type="component" value="Unassembled WGS sequence"/>
</dbReference>
<comment type="caution">
    <text evidence="1">The sequence shown here is derived from an EMBL/GenBank/DDBJ whole genome shotgun (WGS) entry which is preliminary data.</text>
</comment>
<proteinExistence type="predicted"/>
<protein>
    <recommendedName>
        <fullName evidence="3">PepSY domain-containing protein</fullName>
    </recommendedName>
</protein>
<reference evidence="1 2" key="1">
    <citation type="submission" date="2016-03" db="EMBL/GenBank/DDBJ databases">
        <title>Draft genome sequence of Paenibacillus antarcticus CECT 5836.</title>
        <authorList>
            <person name="Shin S.-K."/>
            <person name="Yi H."/>
        </authorList>
    </citation>
    <scope>NUCLEOTIDE SEQUENCE [LARGE SCALE GENOMIC DNA]</scope>
    <source>
        <strain evidence="1 2">CECT 5836</strain>
    </source>
</reference>
<evidence type="ECO:0000313" key="1">
    <source>
        <dbReference type="EMBL" id="OAB43299.1"/>
    </source>
</evidence>
<dbReference type="RefSeq" id="WP_068651681.1">
    <property type="nucleotide sequence ID" value="NZ_CP043611.1"/>
</dbReference>
<name>A0A168LEY8_9BACL</name>
<organism evidence="1 2">
    <name type="scientific">Paenibacillus antarcticus</name>
    <dbReference type="NCBI Taxonomy" id="253703"/>
    <lineage>
        <taxon>Bacteria</taxon>
        <taxon>Bacillati</taxon>
        <taxon>Bacillota</taxon>
        <taxon>Bacilli</taxon>
        <taxon>Bacillales</taxon>
        <taxon>Paenibacillaceae</taxon>
        <taxon>Paenibacillus</taxon>
    </lineage>
</organism>
<dbReference type="AlphaFoldDB" id="A0A168LEY8"/>
<dbReference type="EMBL" id="LVJI01000029">
    <property type="protein sequence ID" value="OAB43299.1"/>
    <property type="molecule type" value="Genomic_DNA"/>
</dbReference>
<sequence>MIKHLKKKYLGLSVLGLATILTVCTVLLVNTQRTPNESVAISDQKMNIQETVELAKLSKPGGGQIQSLTVNTAEEATLVLQKYFNLTGFSLIQDEREVATASYVTEDNSMRVWVGNNKKIIGINDMKAFKESKNSNEIQKEQWISIDQSKEKAIQLAQPFLDVSVQEVQITTTQYPHNDSLIEFEIVPSSEGNLTSGGRFLVTLDRSTGAIMNINLFLS</sequence>
<accession>A0A168LEY8</accession>
<dbReference type="OrthoDB" id="9762883at2"/>
<evidence type="ECO:0008006" key="3">
    <source>
        <dbReference type="Google" id="ProtNLM"/>
    </source>
</evidence>